<dbReference type="InterPro" id="IPR029058">
    <property type="entry name" value="AB_hydrolase_fold"/>
</dbReference>
<accession>A0ABR7WS19</accession>
<evidence type="ECO:0000313" key="3">
    <source>
        <dbReference type="Proteomes" id="UP000606600"/>
    </source>
</evidence>
<feature type="domain" description="AB hydrolase-1" evidence="1">
    <location>
        <begin position="79"/>
        <end position="216"/>
    </location>
</feature>
<dbReference type="Gene3D" id="3.40.50.1820">
    <property type="entry name" value="alpha/beta hydrolase"/>
    <property type="match status" value="1"/>
</dbReference>
<dbReference type="EMBL" id="JACWMY010000005">
    <property type="protein sequence ID" value="MBD1364312.1"/>
    <property type="molecule type" value="Genomic_DNA"/>
</dbReference>
<dbReference type="InterPro" id="IPR000073">
    <property type="entry name" value="AB_hydrolase_1"/>
</dbReference>
<gene>
    <name evidence="2" type="ORF">IDJ77_10875</name>
</gene>
<protein>
    <submittedName>
        <fullName evidence="2">Alpha/beta hydrolase</fullName>
    </submittedName>
</protein>
<proteinExistence type="predicted"/>
<dbReference type="Pfam" id="PF12697">
    <property type="entry name" value="Abhydrolase_6"/>
    <property type="match status" value="1"/>
</dbReference>
<evidence type="ECO:0000259" key="1">
    <source>
        <dbReference type="Pfam" id="PF12697"/>
    </source>
</evidence>
<comment type="caution">
    <text evidence="2">The sequence shown here is derived from an EMBL/GenBank/DDBJ whole genome shotgun (WGS) entry which is preliminary data.</text>
</comment>
<dbReference type="RefSeq" id="WP_191188980.1">
    <property type="nucleotide sequence ID" value="NZ_JACWMY010000005.1"/>
</dbReference>
<dbReference type="GO" id="GO:0016787">
    <property type="term" value="F:hydrolase activity"/>
    <property type="evidence" value="ECO:0007669"/>
    <property type="project" value="UniProtKB-KW"/>
</dbReference>
<dbReference type="SUPFAM" id="SSF53474">
    <property type="entry name" value="alpha/beta-Hydrolases"/>
    <property type="match status" value="1"/>
</dbReference>
<keyword evidence="3" id="KW-1185">Reference proteome</keyword>
<keyword evidence="2" id="KW-0378">Hydrolase</keyword>
<evidence type="ECO:0000313" key="2">
    <source>
        <dbReference type="EMBL" id="MBD1364312.1"/>
    </source>
</evidence>
<dbReference type="Proteomes" id="UP000606600">
    <property type="component" value="Unassembled WGS sequence"/>
</dbReference>
<sequence>MKKLKQIIAQVKTTDEASAGFNDLLWQLICYSPKMPVRLQQQQLLDEAEKFSLTAYDEHFTHTHLKFNGFKWGSGTHKIVITHGWGSKAADFAELINALSLIPDTTIIAFDVPGNGSSEGELSNGALFADAAKAVIGQYGTPDILIGHSLGGMANIMALNDNGAKPKLLISVTPLIRLKENFESSMAAAGVSAEPQAAYLKSFEELVGRAASSYDLEKLYQRGPEQQHFLLYDEADMISPYKFIRDFLSARPFIRNKNYTGAGHAGIIRSPEVIADIVAAISAILK</sequence>
<organism evidence="2 3">
    <name type="scientific">Mucilaginibacter pankratovii</name>
    <dbReference type="NCBI Taxonomy" id="2772110"/>
    <lineage>
        <taxon>Bacteria</taxon>
        <taxon>Pseudomonadati</taxon>
        <taxon>Bacteroidota</taxon>
        <taxon>Sphingobacteriia</taxon>
        <taxon>Sphingobacteriales</taxon>
        <taxon>Sphingobacteriaceae</taxon>
        <taxon>Mucilaginibacter</taxon>
    </lineage>
</organism>
<reference evidence="2 3" key="1">
    <citation type="submission" date="2020-09" db="EMBL/GenBank/DDBJ databases">
        <title>Novel species of Mucilaginibacter isolated from a glacier on the Tibetan Plateau.</title>
        <authorList>
            <person name="Liu Q."/>
            <person name="Xin Y.-H."/>
        </authorList>
    </citation>
    <scope>NUCLEOTIDE SEQUENCE [LARGE SCALE GENOMIC DNA]</scope>
    <source>
        <strain evidence="2 3">ZT4R22</strain>
    </source>
</reference>
<name>A0ABR7WS19_9SPHI</name>